<protein>
    <recommendedName>
        <fullName evidence="4">Lipoprotein</fullName>
    </recommendedName>
</protein>
<organism evidence="3">
    <name type="scientific">Lysobacter firmicutimachus</name>
    <dbReference type="NCBI Taxonomy" id="1792846"/>
    <lineage>
        <taxon>Bacteria</taxon>
        <taxon>Pseudomonadati</taxon>
        <taxon>Pseudomonadota</taxon>
        <taxon>Gammaproteobacteria</taxon>
        <taxon>Lysobacterales</taxon>
        <taxon>Lysobacteraceae</taxon>
        <taxon>Lysobacter</taxon>
    </lineage>
</organism>
<feature type="signal peptide" evidence="2">
    <location>
        <begin position="1"/>
        <end position="25"/>
    </location>
</feature>
<feature type="region of interest" description="Disordered" evidence="1">
    <location>
        <begin position="32"/>
        <end position="111"/>
    </location>
</feature>
<proteinExistence type="predicted"/>
<dbReference type="RefSeq" id="WP_363797968.1">
    <property type="nucleotide sequence ID" value="NZ_CP159925.1"/>
</dbReference>
<evidence type="ECO:0000313" key="3">
    <source>
        <dbReference type="EMBL" id="XCO75114.1"/>
    </source>
</evidence>
<evidence type="ECO:0008006" key="4">
    <source>
        <dbReference type="Google" id="ProtNLM"/>
    </source>
</evidence>
<evidence type="ECO:0000256" key="1">
    <source>
        <dbReference type="SAM" id="MobiDB-lite"/>
    </source>
</evidence>
<reference evidence="3" key="1">
    <citation type="submission" date="2024-06" db="EMBL/GenBank/DDBJ databases">
        <authorList>
            <person name="Li S."/>
        </authorList>
    </citation>
    <scope>NUCLEOTIDE SEQUENCE</scope>
    <source>
        <strain evidence="3">SR10</strain>
    </source>
</reference>
<feature type="chain" id="PRO_5043773191" description="Lipoprotein" evidence="2">
    <location>
        <begin position="26"/>
        <end position="234"/>
    </location>
</feature>
<dbReference type="EMBL" id="CP159925">
    <property type="protein sequence ID" value="XCO75114.1"/>
    <property type="molecule type" value="Genomic_DNA"/>
</dbReference>
<sequence>MRSHPPRFSAFVLALALTGAILSGACGDKTAANGSDGEGDSADALPAPEGAGRGGVTGMPATPGPGQIGPPADAATAPQFDEDGNPLPGTAAPVDGVDGTLPADGGAVAAEPTPDDAVAVVRDYYAAINHGQFDQAYALWSDGGRASGQSAQQFAAGFADTTGVSVELLPPGPVDAGAGQRHIEVPVAIAATQRDGSQRKYVGAYVLRRSVVDGASDEQRAWRIGSADIREVRP</sequence>
<keyword evidence="2" id="KW-0732">Signal</keyword>
<name>A0AAU8MV41_9GAMM</name>
<gene>
    <name evidence="3" type="ORF">ABU614_22690</name>
</gene>
<dbReference type="PROSITE" id="PS51257">
    <property type="entry name" value="PROKAR_LIPOPROTEIN"/>
    <property type="match status" value="1"/>
</dbReference>
<evidence type="ECO:0000256" key="2">
    <source>
        <dbReference type="SAM" id="SignalP"/>
    </source>
</evidence>
<dbReference type="AlphaFoldDB" id="A0AAU8MV41"/>
<accession>A0AAU8MV41</accession>